<gene>
    <name evidence="1" type="ORF">GK011_02635</name>
</gene>
<keyword evidence="2" id="KW-1185">Reference proteome</keyword>
<accession>A0ABW9R6Y8</accession>
<organism evidence="1 2">
    <name type="scientific">Erwinia sorbitola</name>
    <dbReference type="NCBI Taxonomy" id="2681984"/>
    <lineage>
        <taxon>Bacteria</taxon>
        <taxon>Pseudomonadati</taxon>
        <taxon>Pseudomonadota</taxon>
        <taxon>Gammaproteobacteria</taxon>
        <taxon>Enterobacterales</taxon>
        <taxon>Erwiniaceae</taxon>
        <taxon>Erwinia</taxon>
    </lineage>
</organism>
<sequence length="161" mass="18437">MINETDLQWIFGRPVNLNDDLLDAVLKFTLAFSYAENRLMGGNSSTRNAGVYADKLINDHGFRLDLHPNYFRRRYNSEVGFEQRLHELCNGDNISLAQITNTFSSIDASPQDVAEALFRVCIRLRNNLFHGKKWSYMLSGQERNLNMATNFIVDVLRASGE</sequence>
<dbReference type="EMBL" id="WLZX01000001">
    <property type="protein sequence ID" value="MTD25839.1"/>
    <property type="molecule type" value="Genomic_DNA"/>
</dbReference>
<dbReference type="RefSeq" id="WP_154751153.1">
    <property type="nucleotide sequence ID" value="NZ_WLZX01000001.1"/>
</dbReference>
<comment type="caution">
    <text evidence="1">The sequence shown here is derived from an EMBL/GenBank/DDBJ whole genome shotgun (WGS) entry which is preliminary data.</text>
</comment>
<protein>
    <submittedName>
        <fullName evidence="1">Uncharacterized protein</fullName>
    </submittedName>
</protein>
<evidence type="ECO:0000313" key="2">
    <source>
        <dbReference type="Proteomes" id="UP000480164"/>
    </source>
</evidence>
<reference evidence="1 2" key="1">
    <citation type="submission" date="2019-11" db="EMBL/GenBank/DDBJ databases">
        <title>Erwinia sp. nov., isolated from feces of birds in Tibet plateau of China.</title>
        <authorList>
            <person name="Ge Y."/>
        </authorList>
    </citation>
    <scope>NUCLEOTIDE SEQUENCE [LARGE SCALE GENOMIC DNA]</scope>
    <source>
        <strain evidence="1 2">J316</strain>
    </source>
</reference>
<evidence type="ECO:0000313" key="1">
    <source>
        <dbReference type="EMBL" id="MTD25839.1"/>
    </source>
</evidence>
<proteinExistence type="predicted"/>
<dbReference type="Proteomes" id="UP000480164">
    <property type="component" value="Unassembled WGS sequence"/>
</dbReference>
<name>A0ABW9R6Y8_9GAMM</name>